<comment type="subcellular location">
    <subcellularLocation>
        <location evidence="1">Endomembrane system</location>
        <topology evidence="1">Peripheral membrane protein</topology>
    </subcellularLocation>
</comment>
<evidence type="ECO:0000313" key="3">
    <source>
        <dbReference type="EMBL" id="MCI10643.1"/>
    </source>
</evidence>
<dbReference type="PANTHER" id="PTHR45657">
    <property type="entry name" value="CRAL-TRIO DOMAIN-CONTAINING PROTEIN YKL091C-RELATED"/>
    <property type="match status" value="1"/>
</dbReference>
<evidence type="ECO:0000256" key="1">
    <source>
        <dbReference type="ARBA" id="ARBA00004184"/>
    </source>
</evidence>
<dbReference type="InterPro" id="IPR036273">
    <property type="entry name" value="CRAL/TRIO_N_dom_sf"/>
</dbReference>
<dbReference type="InterPro" id="IPR011074">
    <property type="entry name" value="CRAL/TRIO_N_dom"/>
</dbReference>
<reference evidence="3 4" key="1">
    <citation type="journal article" date="2018" name="Front. Plant Sci.">
        <title>Red Clover (Trifolium pratense) and Zigzag Clover (T. medium) - A Picture of Genomic Similarities and Differences.</title>
        <authorList>
            <person name="Dluhosova J."/>
            <person name="Istvanek J."/>
            <person name="Nedelnik J."/>
            <person name="Repkova J."/>
        </authorList>
    </citation>
    <scope>NUCLEOTIDE SEQUENCE [LARGE SCALE GENOMIC DNA]</scope>
    <source>
        <strain evidence="4">cv. 10/8</strain>
        <tissue evidence="3">Leaf</tissue>
    </source>
</reference>
<dbReference type="InterPro" id="IPR036865">
    <property type="entry name" value="CRAL-TRIO_dom_sf"/>
</dbReference>
<evidence type="ECO:0000259" key="2">
    <source>
        <dbReference type="SMART" id="SM01100"/>
    </source>
</evidence>
<dbReference type="Gene3D" id="3.40.525.10">
    <property type="entry name" value="CRAL-TRIO lipid binding domain"/>
    <property type="match status" value="1"/>
</dbReference>
<proteinExistence type="predicted"/>
<feature type="domain" description="CRAL/TRIO N-terminal" evidence="2">
    <location>
        <begin position="61"/>
        <end position="86"/>
    </location>
</feature>
<dbReference type="EMBL" id="LXQA010077080">
    <property type="protein sequence ID" value="MCI10643.1"/>
    <property type="molecule type" value="Genomic_DNA"/>
</dbReference>
<organism evidence="3 4">
    <name type="scientific">Trifolium medium</name>
    <dbReference type="NCBI Taxonomy" id="97028"/>
    <lineage>
        <taxon>Eukaryota</taxon>
        <taxon>Viridiplantae</taxon>
        <taxon>Streptophyta</taxon>
        <taxon>Embryophyta</taxon>
        <taxon>Tracheophyta</taxon>
        <taxon>Spermatophyta</taxon>
        <taxon>Magnoliopsida</taxon>
        <taxon>eudicotyledons</taxon>
        <taxon>Gunneridae</taxon>
        <taxon>Pentapetalae</taxon>
        <taxon>rosids</taxon>
        <taxon>fabids</taxon>
        <taxon>Fabales</taxon>
        <taxon>Fabaceae</taxon>
        <taxon>Papilionoideae</taxon>
        <taxon>50 kb inversion clade</taxon>
        <taxon>NPAAA clade</taxon>
        <taxon>Hologalegina</taxon>
        <taxon>IRL clade</taxon>
        <taxon>Trifolieae</taxon>
        <taxon>Trifolium</taxon>
    </lineage>
</organism>
<sequence>MNASSKFTHSLRKRGKRKIDYRVPIPSVSIEDVRDAREESAVLELRQRLVERGCLPPRHDDYHTLLRFLKARDFDIEKTIQMWEEMLMWRKEYGTDTILE</sequence>
<comment type="caution">
    <text evidence="3">The sequence shown here is derived from an EMBL/GenBank/DDBJ whole genome shotgun (WGS) entry which is preliminary data.</text>
</comment>
<dbReference type="PANTHER" id="PTHR45657:SF8">
    <property type="entry name" value="PHOSPHATIDYLINOSITOL_PHOSPHATIDYLCHOLINE TRANSFER PROTEIN SFH13"/>
    <property type="match status" value="1"/>
</dbReference>
<accession>A0A392PEW8</accession>
<evidence type="ECO:0000313" key="4">
    <source>
        <dbReference type="Proteomes" id="UP000265520"/>
    </source>
</evidence>
<protein>
    <submittedName>
        <fullName evidence="3">Sec14p-like phosphatidylinositol transfer family protein</fullName>
    </submittedName>
</protein>
<dbReference type="Pfam" id="PF03765">
    <property type="entry name" value="CRAL_TRIO_N"/>
    <property type="match status" value="1"/>
</dbReference>
<feature type="non-terminal residue" evidence="3">
    <location>
        <position position="100"/>
    </location>
</feature>
<dbReference type="SUPFAM" id="SSF46938">
    <property type="entry name" value="CRAL/TRIO N-terminal domain"/>
    <property type="match status" value="1"/>
</dbReference>
<dbReference type="AlphaFoldDB" id="A0A392PEW8"/>
<dbReference type="Proteomes" id="UP000265520">
    <property type="component" value="Unassembled WGS sequence"/>
</dbReference>
<dbReference type="InterPro" id="IPR051026">
    <property type="entry name" value="PI/PC_transfer"/>
</dbReference>
<keyword evidence="4" id="KW-1185">Reference proteome</keyword>
<dbReference type="SMART" id="SM01100">
    <property type="entry name" value="CRAL_TRIO_N"/>
    <property type="match status" value="1"/>
</dbReference>
<name>A0A392PEW8_9FABA</name>
<dbReference type="GO" id="GO:0012505">
    <property type="term" value="C:endomembrane system"/>
    <property type="evidence" value="ECO:0007669"/>
    <property type="project" value="UniProtKB-SubCell"/>
</dbReference>